<dbReference type="PANTHER" id="PTHR42891">
    <property type="entry name" value="D-GLYCERO-BETA-D-MANNO-HEPTOSE-1,7-BISPHOSPHATE 7-PHOSPHATASE"/>
    <property type="match status" value="1"/>
</dbReference>
<keyword evidence="3 13" id="KW-0479">Metal-binding</keyword>
<keyword evidence="5 13" id="KW-0862">Zinc</keyword>
<feature type="binding site" evidence="11">
    <location>
        <begin position="48"/>
        <end position="51"/>
    </location>
    <ligand>
        <name>substrate</name>
    </ligand>
</feature>
<dbReference type="NCBIfam" id="TIGR01662">
    <property type="entry name" value="HAD-SF-IIIA"/>
    <property type="match status" value="1"/>
</dbReference>
<evidence type="ECO:0000313" key="14">
    <source>
        <dbReference type="EMBL" id="SKA20635.1"/>
    </source>
</evidence>
<dbReference type="NCBIfam" id="NF006506">
    <property type="entry name" value="PRK08942.1"/>
    <property type="match status" value="1"/>
</dbReference>
<evidence type="ECO:0000256" key="8">
    <source>
        <dbReference type="ARBA" id="ARBA00061616"/>
    </source>
</evidence>
<dbReference type="GO" id="GO:0016791">
    <property type="term" value="F:phosphatase activity"/>
    <property type="evidence" value="ECO:0007669"/>
    <property type="project" value="InterPro"/>
</dbReference>
<keyword evidence="4 9" id="KW-0378">Hydrolase</keyword>
<evidence type="ECO:0000256" key="3">
    <source>
        <dbReference type="ARBA" id="ARBA00022723"/>
    </source>
</evidence>
<keyword evidence="6 9" id="KW-0119">Carbohydrate metabolism</keyword>
<feature type="binding site" evidence="13">
    <location>
        <position position="42"/>
    </location>
    <ligand>
        <name>Mg(2+)</name>
        <dbReference type="ChEBI" id="CHEBI:18420"/>
    </ligand>
</feature>
<comment type="similarity">
    <text evidence="8 9">Belongs to the gmhB family.</text>
</comment>
<evidence type="ECO:0000256" key="6">
    <source>
        <dbReference type="ARBA" id="ARBA00023277"/>
    </source>
</evidence>
<dbReference type="EMBL" id="FUXB01000016">
    <property type="protein sequence ID" value="SKA20635.1"/>
    <property type="molecule type" value="Genomic_DNA"/>
</dbReference>
<feature type="binding site" evidence="11">
    <location>
        <position position="166"/>
    </location>
    <ligand>
        <name>substrate</name>
    </ligand>
</feature>
<feature type="active site" description="Nucleophile" evidence="10">
    <location>
        <position position="40"/>
    </location>
</feature>
<feature type="binding site" evidence="11">
    <location>
        <begin position="82"/>
        <end position="85"/>
    </location>
    <ligand>
        <name>substrate</name>
    </ligand>
</feature>
<comment type="cofactor">
    <cofactor evidence="13">
        <name>Mg(2+)</name>
        <dbReference type="ChEBI" id="CHEBI:18420"/>
    </cofactor>
</comment>
<dbReference type="AlphaFoldDB" id="A0A1T4RXF5"/>
<feature type="site" description="Contributes to substrate recognition" evidence="12">
    <location>
        <position position="139"/>
    </location>
</feature>
<dbReference type="PANTHER" id="PTHR42891:SF1">
    <property type="entry name" value="D-GLYCERO-BETA-D-MANNO-HEPTOSE-1,7-BISPHOSPHATE 7-PHOSPHATASE"/>
    <property type="match status" value="1"/>
</dbReference>
<comment type="cofactor">
    <cofactor evidence="13">
        <name>Zn(2+)</name>
        <dbReference type="ChEBI" id="CHEBI:29105"/>
    </cofactor>
</comment>
<dbReference type="Pfam" id="PF13242">
    <property type="entry name" value="Hydrolase_like"/>
    <property type="match status" value="1"/>
</dbReference>
<dbReference type="STRING" id="1123491.SAMN02745782_02887"/>
<feature type="binding site" evidence="13">
    <location>
        <position position="123"/>
    </location>
    <ligand>
        <name>Zn(2+)</name>
        <dbReference type="ChEBI" id="CHEBI:29105"/>
    </ligand>
</feature>
<accession>A0A1T4RXF5</accession>
<dbReference type="InterPro" id="IPR006543">
    <property type="entry name" value="Histidinol-phos"/>
</dbReference>
<dbReference type="InterPro" id="IPR023214">
    <property type="entry name" value="HAD_sf"/>
</dbReference>
<feature type="binding site" evidence="13">
    <location>
        <position position="166"/>
    </location>
    <ligand>
        <name>Mg(2+)</name>
        <dbReference type="ChEBI" id="CHEBI:18420"/>
    </ligand>
</feature>
<feature type="binding site" evidence="11">
    <location>
        <begin position="40"/>
        <end position="42"/>
    </location>
    <ligand>
        <name>substrate</name>
    </ligand>
</feature>
<evidence type="ECO:0000313" key="15">
    <source>
        <dbReference type="Proteomes" id="UP000190834"/>
    </source>
</evidence>
<evidence type="ECO:0000256" key="4">
    <source>
        <dbReference type="ARBA" id="ARBA00022801"/>
    </source>
</evidence>
<evidence type="ECO:0000256" key="5">
    <source>
        <dbReference type="ARBA" id="ARBA00022833"/>
    </source>
</evidence>
<proteinExistence type="inferred from homology"/>
<evidence type="ECO:0000256" key="10">
    <source>
        <dbReference type="PIRSR" id="PIRSR004682-1"/>
    </source>
</evidence>
<organism evidence="14 15">
    <name type="scientific">Vibrio cincinnatiensis DSM 19608</name>
    <dbReference type="NCBI Taxonomy" id="1123491"/>
    <lineage>
        <taxon>Bacteria</taxon>
        <taxon>Pseudomonadati</taxon>
        <taxon>Pseudomonadota</taxon>
        <taxon>Gammaproteobacteria</taxon>
        <taxon>Vibrionales</taxon>
        <taxon>Vibrionaceae</taxon>
        <taxon>Vibrio</taxon>
    </lineage>
</organism>
<evidence type="ECO:0000256" key="7">
    <source>
        <dbReference type="ARBA" id="ARBA00031828"/>
    </source>
</evidence>
<feature type="site" description="Stabilizes the phosphoryl group" evidence="12">
    <location>
        <position position="82"/>
    </location>
</feature>
<evidence type="ECO:0000256" key="2">
    <source>
        <dbReference type="ARBA" id="ARBA00022490"/>
    </source>
</evidence>
<feature type="binding site" evidence="13">
    <location>
        <position position="121"/>
    </location>
    <ligand>
        <name>Zn(2+)</name>
        <dbReference type="ChEBI" id="CHEBI:29105"/>
    </ligand>
</feature>
<dbReference type="NCBIfam" id="TIGR01656">
    <property type="entry name" value="Histidinol-ppas"/>
    <property type="match status" value="1"/>
</dbReference>
<evidence type="ECO:0000256" key="11">
    <source>
        <dbReference type="PIRSR" id="PIRSR004682-2"/>
    </source>
</evidence>
<evidence type="ECO:0000256" key="12">
    <source>
        <dbReference type="PIRSR" id="PIRSR004682-3"/>
    </source>
</evidence>
<dbReference type="NCBIfam" id="TIGR00213">
    <property type="entry name" value="GmhB_yaeD"/>
    <property type="match status" value="1"/>
</dbReference>
<evidence type="ECO:0000256" key="1">
    <source>
        <dbReference type="ARBA" id="ARBA00004496"/>
    </source>
</evidence>
<keyword evidence="13" id="KW-0460">Magnesium</keyword>
<dbReference type="SUPFAM" id="SSF56784">
    <property type="entry name" value="HAD-like"/>
    <property type="match status" value="1"/>
</dbReference>
<feature type="binding site" evidence="13">
    <location>
        <position position="138"/>
    </location>
    <ligand>
        <name>Zn(2+)</name>
        <dbReference type="ChEBI" id="CHEBI:29105"/>
    </ligand>
</feature>
<dbReference type="GO" id="GO:0005975">
    <property type="term" value="P:carbohydrate metabolic process"/>
    <property type="evidence" value="ECO:0007669"/>
    <property type="project" value="InterPro"/>
</dbReference>
<comment type="subcellular location">
    <subcellularLocation>
        <location evidence="1 9">Cytoplasm</location>
    </subcellularLocation>
</comment>
<keyword evidence="2 9" id="KW-0963">Cytoplasm</keyword>
<evidence type="ECO:0000256" key="13">
    <source>
        <dbReference type="PIRSR" id="PIRSR004682-4"/>
    </source>
</evidence>
<gene>
    <name evidence="14" type="ORF">SAMN02745782_02887</name>
</gene>
<feature type="binding site" evidence="13">
    <location>
        <position position="40"/>
    </location>
    <ligand>
        <name>Mg(2+)</name>
        <dbReference type="ChEBI" id="CHEBI:18420"/>
    </ligand>
</feature>
<reference evidence="15" key="1">
    <citation type="submission" date="2017-02" db="EMBL/GenBank/DDBJ databases">
        <authorList>
            <person name="Varghese N."/>
            <person name="Submissions S."/>
        </authorList>
    </citation>
    <scope>NUCLEOTIDE SEQUENCE [LARGE SCALE GENOMIC DNA]</scope>
    <source>
        <strain evidence="15">DSM 19608</strain>
    </source>
</reference>
<keyword evidence="15" id="KW-1185">Reference proteome</keyword>
<evidence type="ECO:0000256" key="9">
    <source>
        <dbReference type="PIRNR" id="PIRNR004682"/>
    </source>
</evidence>
<feature type="site" description="Stabilizes the phosphoryl group" evidence="12">
    <location>
        <position position="140"/>
    </location>
</feature>
<feature type="binding site" evidence="13">
    <location>
        <position position="136"/>
    </location>
    <ligand>
        <name>Zn(2+)</name>
        <dbReference type="ChEBI" id="CHEBI:29105"/>
    </ligand>
</feature>
<protein>
    <recommendedName>
        <fullName evidence="7 9">D,D-heptose 1,7-bisphosphate phosphatase</fullName>
        <ecNumber evidence="9">3.1.3.-</ecNumber>
    </recommendedName>
</protein>
<dbReference type="PIRSF" id="PIRSF004682">
    <property type="entry name" value="GmhB"/>
    <property type="match status" value="1"/>
</dbReference>
<dbReference type="EC" id="3.1.3.-" evidence="9"/>
<dbReference type="Gene3D" id="3.40.50.1000">
    <property type="entry name" value="HAD superfamily/HAD-like"/>
    <property type="match status" value="1"/>
</dbReference>
<name>A0A1T4RXF5_VIBCI</name>
<sequence>MKPCHHGSFQPSILALVEYNSWKNTSLESNILAKPAVFLDRDGVINLDTGYVHDEHDFHFIDGVFEATKQLKAMGYLLVLVTNQSGIARGLFSEDRFLSLTQWMDWNFVDNGVEFDGVYYCPHHAEHGIGDYKQDCDCRKPKPGMFISARDFLNIDMANSVMVGDKAEDMMAADAAGVGHKILVRTGKPITDQGEALANVVLESIANVPAYLRSLP</sequence>
<dbReference type="FunFam" id="3.40.50.1000:FF:000037">
    <property type="entry name" value="D,D-heptose 1,7-bisphosphate phosphatase"/>
    <property type="match status" value="1"/>
</dbReference>
<feature type="binding site" evidence="13">
    <location>
        <position position="165"/>
    </location>
    <ligand>
        <name>Mg(2+)</name>
        <dbReference type="ChEBI" id="CHEBI:18420"/>
    </ligand>
</feature>
<dbReference type="InterPro" id="IPR004446">
    <property type="entry name" value="Heptose_bisP_phosphatase"/>
</dbReference>
<dbReference type="InterPro" id="IPR036412">
    <property type="entry name" value="HAD-like_sf"/>
</dbReference>
<dbReference type="GO" id="GO:0005737">
    <property type="term" value="C:cytoplasm"/>
    <property type="evidence" value="ECO:0007669"/>
    <property type="project" value="UniProtKB-SubCell"/>
</dbReference>
<dbReference type="GO" id="GO:0046872">
    <property type="term" value="F:metal ion binding"/>
    <property type="evidence" value="ECO:0007669"/>
    <property type="project" value="UniProtKB-KW"/>
</dbReference>
<dbReference type="Proteomes" id="UP000190834">
    <property type="component" value="Unassembled WGS sequence"/>
</dbReference>
<dbReference type="CDD" id="cd07503">
    <property type="entry name" value="HAD_HisB-N"/>
    <property type="match status" value="1"/>
</dbReference>
<feature type="active site" description="Proton donor" evidence="10">
    <location>
        <position position="42"/>
    </location>
</feature>
<feature type="binding site" evidence="11">
    <location>
        <begin position="139"/>
        <end position="140"/>
    </location>
    <ligand>
        <name>substrate</name>
    </ligand>
</feature>
<dbReference type="InterPro" id="IPR006549">
    <property type="entry name" value="HAD-SF_hydro_IIIA"/>
</dbReference>